<gene>
    <name evidence="2" type="ORF">JOF59_006781</name>
</gene>
<name>A0ABS4VK47_9ACTN</name>
<keyword evidence="1" id="KW-0732">Signal</keyword>
<proteinExistence type="predicted"/>
<evidence type="ECO:0000256" key="1">
    <source>
        <dbReference type="SAM" id="SignalP"/>
    </source>
</evidence>
<organism evidence="2 3">
    <name type="scientific">Streptomyces clavifer</name>
    <dbReference type="NCBI Taxonomy" id="68188"/>
    <lineage>
        <taxon>Bacteria</taxon>
        <taxon>Bacillati</taxon>
        <taxon>Actinomycetota</taxon>
        <taxon>Actinomycetes</taxon>
        <taxon>Kitasatosporales</taxon>
        <taxon>Streptomycetaceae</taxon>
        <taxon>Streptomyces</taxon>
    </lineage>
</organism>
<keyword evidence="3" id="KW-1185">Reference proteome</keyword>
<dbReference type="RefSeq" id="WP_209471797.1">
    <property type="nucleotide sequence ID" value="NZ_BMWJ01000016.1"/>
</dbReference>
<feature type="chain" id="PRO_5046543875" evidence="1">
    <location>
        <begin position="37"/>
        <end position="250"/>
    </location>
</feature>
<dbReference type="EMBL" id="JAGINS010000002">
    <property type="protein sequence ID" value="MBP2364289.1"/>
    <property type="molecule type" value="Genomic_DNA"/>
</dbReference>
<evidence type="ECO:0000313" key="3">
    <source>
        <dbReference type="Proteomes" id="UP001519311"/>
    </source>
</evidence>
<dbReference type="Proteomes" id="UP001519311">
    <property type="component" value="Unassembled WGS sequence"/>
</dbReference>
<dbReference type="Pfam" id="PF14099">
    <property type="entry name" value="Polysacc_lyase"/>
    <property type="match status" value="1"/>
</dbReference>
<comment type="caution">
    <text evidence="2">The sequence shown here is derived from an EMBL/GenBank/DDBJ whole genome shotgun (WGS) entry which is preliminary data.</text>
</comment>
<feature type="signal peptide" evidence="1">
    <location>
        <begin position="1"/>
        <end position="36"/>
    </location>
</feature>
<accession>A0ABS4VK47</accession>
<protein>
    <submittedName>
        <fullName evidence="2">Uncharacterized protein</fullName>
    </submittedName>
</protein>
<reference evidence="2 3" key="1">
    <citation type="submission" date="2021-03" db="EMBL/GenBank/DDBJ databases">
        <title>Sequencing the genomes of 1000 actinobacteria strains.</title>
        <authorList>
            <person name="Klenk H.-P."/>
        </authorList>
    </citation>
    <scope>NUCLEOTIDE SEQUENCE [LARGE SCALE GENOMIC DNA]</scope>
    <source>
        <strain evidence="2 3">DSM 40843</strain>
    </source>
</reference>
<dbReference type="InterPro" id="IPR025975">
    <property type="entry name" value="Polysacc_lyase"/>
</dbReference>
<sequence>MTTRARKRTPADLAATAAALAAAAAWTLLSPASAQAAGIWDGDASKGTGVFGSVECPAPGSLITAAGDSAHGTIFRYTKPGGDIRCESRGISVNGSSRHAFSDDSTYYLGWESQLSSVSGDFVVWQWKSYPNAQQNYPLIMTVKDGSVRLFHVTTGGDWTLLWSGPVAAGEWNAFAIGIHTSGSASSGWVELYFNGGKQTLADSGTRYTCRTWDSANEPKWGVYDRDDGSTTLINRIDGLRMGTSYADVS</sequence>
<evidence type="ECO:0000313" key="2">
    <source>
        <dbReference type="EMBL" id="MBP2364289.1"/>
    </source>
</evidence>